<name>A0A1B0ZSS3_9RHOB</name>
<keyword evidence="3" id="KW-1185">Reference proteome</keyword>
<dbReference type="Pfam" id="PF13704">
    <property type="entry name" value="Glyco_tranf_2_4"/>
    <property type="match status" value="1"/>
</dbReference>
<gene>
    <name evidence="1" type="ORF">JL2886_02358</name>
    <name evidence="2" type="ORF">PXK24_10825</name>
</gene>
<proteinExistence type="predicted"/>
<evidence type="ECO:0000313" key="1">
    <source>
        <dbReference type="EMBL" id="ANP37247.1"/>
    </source>
</evidence>
<dbReference type="Proteomes" id="UP000092565">
    <property type="component" value="Chromosome"/>
</dbReference>
<evidence type="ECO:0000313" key="3">
    <source>
        <dbReference type="Proteomes" id="UP000092565"/>
    </source>
</evidence>
<accession>A0A1B0ZSS3</accession>
<dbReference type="Proteomes" id="UP001218364">
    <property type="component" value="Unassembled WGS sequence"/>
</dbReference>
<sequence>MEPFRPAAEMPDIGWRAAYRMRWKRRRLLWRSWRSRHQLSLLRDQTAAIGAEDILAFVVLRNEATRLPYFLDYYRRLGVGHFLIIDNGSDDGSAEMLRPQSDVSLWQTSAGYKASRFGLDWLTFLLMTYGRDHWCLTVDADELLTYGGIATHDLRALTELLDRSGQVGFGAMMLDLYPRGPLNQVSYRPGQNPLEVLQWFDAVPYRAVRQHSMGNLWLQGGARERVFFAAEPHRSPTLNKIPLIRWNRRYAYVNSTHAALPPALNALYDGPGGPQPSGVLLHTKFLPEIVAKSATEKQRKQHFHTPEDFDPYYDHLTSAPDLWFENALKYTGPEQLADLGLMRAPEW</sequence>
<dbReference type="EMBL" id="JARCJK010000004">
    <property type="protein sequence ID" value="MDE4166190.1"/>
    <property type="molecule type" value="Genomic_DNA"/>
</dbReference>
<organism evidence="1 3">
    <name type="scientific">Phaeobacter gallaeciensis</name>
    <dbReference type="NCBI Taxonomy" id="60890"/>
    <lineage>
        <taxon>Bacteria</taxon>
        <taxon>Pseudomonadati</taxon>
        <taxon>Pseudomonadota</taxon>
        <taxon>Alphaproteobacteria</taxon>
        <taxon>Rhodobacterales</taxon>
        <taxon>Roseobacteraceae</taxon>
        <taxon>Phaeobacter</taxon>
    </lineage>
</organism>
<dbReference type="RefSeq" id="WP_065272097.1">
    <property type="nucleotide sequence ID" value="NZ_CP015124.1"/>
</dbReference>
<evidence type="ECO:0000313" key="4">
    <source>
        <dbReference type="Proteomes" id="UP001218364"/>
    </source>
</evidence>
<evidence type="ECO:0000313" key="2">
    <source>
        <dbReference type="EMBL" id="MDE4166190.1"/>
    </source>
</evidence>
<reference evidence="2 4" key="2">
    <citation type="submission" date="2023-02" db="EMBL/GenBank/DDBJ databases">
        <title>Population genomics of bacteria associated with diatom.</title>
        <authorList>
            <person name="Xie J."/>
            <person name="Wang H."/>
        </authorList>
    </citation>
    <scope>NUCLEOTIDE SEQUENCE [LARGE SCALE GENOMIC DNA]</scope>
    <source>
        <strain evidence="2 4">PT47_8</strain>
    </source>
</reference>
<dbReference type="EMBL" id="CP015124">
    <property type="protein sequence ID" value="ANP37247.1"/>
    <property type="molecule type" value="Genomic_DNA"/>
</dbReference>
<dbReference type="AlphaFoldDB" id="A0A1B0ZSS3"/>
<dbReference type="InterPro" id="IPR029044">
    <property type="entry name" value="Nucleotide-diphossugar_trans"/>
</dbReference>
<reference evidence="1 3" key="1">
    <citation type="submission" date="2016-04" db="EMBL/GenBank/DDBJ databases">
        <authorList>
            <person name="Evans L.H."/>
            <person name="Alamgir A."/>
            <person name="Owens N."/>
            <person name="Weber N.D."/>
            <person name="Virtaneva K."/>
            <person name="Barbian K."/>
            <person name="Babar A."/>
            <person name="Rosenke K."/>
        </authorList>
    </citation>
    <scope>NUCLEOTIDE SEQUENCE [LARGE SCALE GENOMIC DNA]</scope>
    <source>
        <strain evidence="1 3">JL2886</strain>
    </source>
</reference>
<dbReference type="SUPFAM" id="SSF53448">
    <property type="entry name" value="Nucleotide-diphospho-sugar transferases"/>
    <property type="match status" value="1"/>
</dbReference>
<protein>
    <submittedName>
        <fullName evidence="2">Glycosyltransferase family 2 protein</fullName>
    </submittedName>
</protein>
<dbReference type="PATRIC" id="fig|60890.4.peg.2284"/>